<dbReference type="SUPFAM" id="SSF55347">
    <property type="entry name" value="Glyceraldehyde-3-phosphate dehydrogenase-like, C-terminal domain"/>
    <property type="match status" value="1"/>
</dbReference>
<dbReference type="GO" id="GO:0006740">
    <property type="term" value="P:NADPH regeneration"/>
    <property type="evidence" value="ECO:0007669"/>
    <property type="project" value="TreeGrafter"/>
</dbReference>
<evidence type="ECO:0000259" key="2">
    <source>
        <dbReference type="Pfam" id="PF02894"/>
    </source>
</evidence>
<dbReference type="Proteomes" id="UP000722485">
    <property type="component" value="Unassembled WGS sequence"/>
</dbReference>
<dbReference type="GO" id="GO:0016491">
    <property type="term" value="F:oxidoreductase activity"/>
    <property type="evidence" value="ECO:0007669"/>
    <property type="project" value="TreeGrafter"/>
</dbReference>
<gene>
    <name evidence="3" type="ORF">G7Z17_g12698</name>
</gene>
<comment type="caution">
    <text evidence="3">The sequence shown here is derived from an EMBL/GenBank/DDBJ whole genome shotgun (WGS) entry which is preliminary data.</text>
</comment>
<dbReference type="PANTHER" id="PTHR42840">
    <property type="entry name" value="NAD(P)-BINDING ROSSMANN-FOLD SUPERFAMILY PROTEIN-RELATED"/>
    <property type="match status" value="1"/>
</dbReference>
<sequence>MAPLGVALIGGGIFAKQEHMPAIMKCDSLALKAIYSRSLKSAQDTAALYTKSDAAPELYSADSANDYASLLLRKDVYAVIIALPIVSQPEFIKAALAAGKHVLAEKPLAPDVKAGRELIDYYRSVSQENQVTLSIAENFRFVPSFVYAAEEARKLGKVTHFSVKSFHLMRQDTKWYGTEWRRKPEYQGGFLLDGGVHQAAATRLLLGSDSKPQVVRAVTSQVQAHLPPIDTVSAIIQTASGGSGTFQLSCGSELSAFDWDLSLEGGSVTVHGETVTVKRVDGEASVREFERTSGVSAEVAAWAAGLVSGTPDGLQAPEQALADLEFLEKMFVSGEQDGAVQKYELQL</sequence>
<dbReference type="InterPro" id="IPR000683">
    <property type="entry name" value="Gfo/Idh/MocA-like_OxRdtase_N"/>
</dbReference>
<protein>
    <recommendedName>
        <fullName evidence="5">Oxidoreductase</fullName>
    </recommendedName>
</protein>
<organism evidence="3 4">
    <name type="scientific">Cylindrodendrum hubeiense</name>
    <dbReference type="NCBI Taxonomy" id="595255"/>
    <lineage>
        <taxon>Eukaryota</taxon>
        <taxon>Fungi</taxon>
        <taxon>Dikarya</taxon>
        <taxon>Ascomycota</taxon>
        <taxon>Pezizomycotina</taxon>
        <taxon>Sordariomycetes</taxon>
        <taxon>Hypocreomycetidae</taxon>
        <taxon>Hypocreales</taxon>
        <taxon>Nectriaceae</taxon>
        <taxon>Cylindrodendrum</taxon>
    </lineage>
</organism>
<name>A0A9P5GV08_9HYPO</name>
<dbReference type="EMBL" id="JAANBB010000607">
    <property type="protein sequence ID" value="KAF7538123.1"/>
    <property type="molecule type" value="Genomic_DNA"/>
</dbReference>
<dbReference type="OrthoDB" id="64915at2759"/>
<dbReference type="Pfam" id="PF01408">
    <property type="entry name" value="GFO_IDH_MocA"/>
    <property type="match status" value="1"/>
</dbReference>
<evidence type="ECO:0000313" key="3">
    <source>
        <dbReference type="EMBL" id="KAF7538123.1"/>
    </source>
</evidence>
<dbReference type="Gene3D" id="3.40.50.720">
    <property type="entry name" value="NAD(P)-binding Rossmann-like Domain"/>
    <property type="match status" value="1"/>
</dbReference>
<dbReference type="AlphaFoldDB" id="A0A9P5GV08"/>
<dbReference type="GO" id="GO:0005737">
    <property type="term" value="C:cytoplasm"/>
    <property type="evidence" value="ECO:0007669"/>
    <property type="project" value="TreeGrafter"/>
</dbReference>
<dbReference type="InterPro" id="IPR036291">
    <property type="entry name" value="NAD(P)-bd_dom_sf"/>
</dbReference>
<dbReference type="GO" id="GO:0000166">
    <property type="term" value="F:nucleotide binding"/>
    <property type="evidence" value="ECO:0007669"/>
    <property type="project" value="InterPro"/>
</dbReference>
<dbReference type="Pfam" id="PF02894">
    <property type="entry name" value="GFO_IDH_MocA_C"/>
    <property type="match status" value="1"/>
</dbReference>
<feature type="domain" description="Gfo/Idh/MocA-like oxidoreductase C-terminal" evidence="2">
    <location>
        <begin position="152"/>
        <end position="284"/>
    </location>
</feature>
<dbReference type="PANTHER" id="PTHR42840:SF5">
    <property type="entry name" value="NAD(P)-BINDING ROSSMANN-FOLD SUPERFAMILY PROTEIN"/>
    <property type="match status" value="1"/>
</dbReference>
<proteinExistence type="predicted"/>
<reference evidence="3" key="1">
    <citation type="submission" date="2020-03" db="EMBL/GenBank/DDBJ databases">
        <title>Draft Genome Sequence of Cylindrodendrum hubeiense.</title>
        <authorList>
            <person name="Buettner E."/>
            <person name="Kellner H."/>
        </authorList>
    </citation>
    <scope>NUCLEOTIDE SEQUENCE</scope>
    <source>
        <strain evidence="3">IHI 201604</strain>
    </source>
</reference>
<dbReference type="Gene3D" id="3.30.360.10">
    <property type="entry name" value="Dihydrodipicolinate Reductase, domain 2"/>
    <property type="match status" value="1"/>
</dbReference>
<keyword evidence="4" id="KW-1185">Reference proteome</keyword>
<accession>A0A9P5GV08</accession>
<evidence type="ECO:0000259" key="1">
    <source>
        <dbReference type="Pfam" id="PF01408"/>
    </source>
</evidence>
<dbReference type="InterPro" id="IPR004104">
    <property type="entry name" value="Gfo/Idh/MocA-like_OxRdtase_C"/>
</dbReference>
<dbReference type="SUPFAM" id="SSF51735">
    <property type="entry name" value="NAD(P)-binding Rossmann-fold domains"/>
    <property type="match status" value="1"/>
</dbReference>
<feature type="domain" description="Gfo/Idh/MocA-like oxidoreductase N-terminal" evidence="1">
    <location>
        <begin position="5"/>
        <end position="125"/>
    </location>
</feature>
<evidence type="ECO:0000313" key="4">
    <source>
        <dbReference type="Proteomes" id="UP000722485"/>
    </source>
</evidence>
<evidence type="ECO:0008006" key="5">
    <source>
        <dbReference type="Google" id="ProtNLM"/>
    </source>
</evidence>